<dbReference type="AlphaFoldDB" id="A0A2S1KQ15"/>
<proteinExistence type="predicted"/>
<evidence type="ECO:0000313" key="2">
    <source>
        <dbReference type="Proteomes" id="UP000244870"/>
    </source>
</evidence>
<dbReference type="Proteomes" id="UP000244870">
    <property type="component" value="Chromosome"/>
</dbReference>
<accession>A0A2S1KQ15</accession>
<gene>
    <name evidence="1" type="ORF">B6254_0699</name>
</gene>
<dbReference type="EMBL" id="CP020928">
    <property type="protein sequence ID" value="AWF95109.1"/>
    <property type="molecule type" value="Genomic_DNA"/>
</dbReference>
<evidence type="ECO:0000313" key="1">
    <source>
        <dbReference type="EMBL" id="AWF95109.1"/>
    </source>
</evidence>
<organism evidence="1 2">
    <name type="scientific">Weissella cibaria</name>
    <dbReference type="NCBI Taxonomy" id="137591"/>
    <lineage>
        <taxon>Bacteria</taxon>
        <taxon>Bacillati</taxon>
        <taxon>Bacillota</taxon>
        <taxon>Bacilli</taxon>
        <taxon>Lactobacillales</taxon>
        <taxon>Lactobacillaceae</taxon>
        <taxon>Weissella</taxon>
    </lineage>
</organism>
<name>A0A2S1KQ15_9LACO</name>
<reference evidence="1 2" key="1">
    <citation type="submission" date="2017-04" db="EMBL/GenBank/DDBJ databases">
        <title>Weissella cibaria strain m2 complete genome.</title>
        <authorList>
            <person name="Pan Q."/>
            <person name="Tan M."/>
            <person name="Yao F."/>
            <person name="Su S."/>
        </authorList>
    </citation>
    <scope>NUCLEOTIDE SEQUENCE [LARGE SCALE GENOMIC DNA]</scope>
    <source>
        <strain evidence="1 2">M2</strain>
    </source>
</reference>
<protein>
    <submittedName>
        <fullName evidence="1">Uncharacterized protein</fullName>
    </submittedName>
</protein>
<sequence length="40" mass="4425">MQTLPVGGVRVGFKTKRGGQVWFDDKQQAINHVLEVTNGL</sequence>